<evidence type="ECO:0000313" key="2">
    <source>
        <dbReference type="Proteomes" id="UP000006461"/>
    </source>
</evidence>
<dbReference type="Proteomes" id="UP000006461">
    <property type="component" value="Chromosome"/>
</dbReference>
<evidence type="ECO:0000313" key="1">
    <source>
        <dbReference type="EMBL" id="CCH90836.1"/>
    </source>
</evidence>
<sequence length="59" mass="5887">MTWPEQLALAFGVVYINPMHNVVHILVGVAGIALSGTLGVPAPTAGCSPSATARPSSTG</sequence>
<dbReference type="Pfam" id="PF14325">
    <property type="entry name" value="DUF4383"/>
    <property type="match status" value="1"/>
</dbReference>
<protein>
    <submittedName>
        <fullName evidence="1">Uncharacterized protein</fullName>
    </submittedName>
</protein>
<dbReference type="STRING" id="477641.MODMU_5463"/>
<accession>I4F5C3</accession>
<reference evidence="1 2" key="1">
    <citation type="journal article" date="2012" name="J. Bacteriol.">
        <title>Genome Sequence of Radiation-Resistant Modestobacter marinus Strain BC501, a Representative Actinobacterium That Thrives on Calcareous Stone Surfaces.</title>
        <authorList>
            <person name="Normand P."/>
            <person name="Gury J."/>
            <person name="Pujic P."/>
            <person name="Chouaia B."/>
            <person name="Crotti E."/>
            <person name="Brusetti L."/>
            <person name="Daffonchio D."/>
            <person name="Vacherie B."/>
            <person name="Barbe V."/>
            <person name="Medigue C."/>
            <person name="Calteau A."/>
            <person name="Ghodhbane-Gtari F."/>
            <person name="Essoussi I."/>
            <person name="Nouioui I."/>
            <person name="Abbassi-Ghozzi I."/>
            <person name="Gtari M."/>
        </authorList>
    </citation>
    <scope>NUCLEOTIDE SEQUENCE [LARGE SCALE GENOMIC DNA]</scope>
    <source>
        <strain evidence="2">BC 501</strain>
    </source>
</reference>
<dbReference type="KEGG" id="mmar:MODMU_5463"/>
<keyword evidence="2" id="KW-1185">Reference proteome</keyword>
<dbReference type="AlphaFoldDB" id="I4F5C3"/>
<proteinExistence type="predicted"/>
<organism evidence="1 2">
    <name type="scientific">Modestobacter italicus (strain DSM 44449 / CECT 9708 / BC 501)</name>
    <dbReference type="NCBI Taxonomy" id="2732864"/>
    <lineage>
        <taxon>Bacteria</taxon>
        <taxon>Bacillati</taxon>
        <taxon>Actinomycetota</taxon>
        <taxon>Actinomycetes</taxon>
        <taxon>Geodermatophilales</taxon>
        <taxon>Geodermatophilaceae</taxon>
        <taxon>Modestobacter</taxon>
    </lineage>
</organism>
<dbReference type="HOGENOM" id="CLU_2955515_0_0_11"/>
<gene>
    <name evidence="1" type="ordered locus">MODMU_5463</name>
</gene>
<name>I4F5C3_MODI5</name>
<dbReference type="EMBL" id="FO203431">
    <property type="protein sequence ID" value="CCH90836.1"/>
    <property type="molecule type" value="Genomic_DNA"/>
</dbReference>